<dbReference type="EMBL" id="FOND01000024">
    <property type="protein sequence ID" value="SFF71662.1"/>
    <property type="molecule type" value="Genomic_DNA"/>
</dbReference>
<dbReference type="Proteomes" id="UP000198589">
    <property type="component" value="Unassembled WGS sequence"/>
</dbReference>
<dbReference type="STRING" id="1798228.SAMN05216574_12412"/>
<proteinExistence type="predicted"/>
<sequence length="84" mass="9040">MPGPRVAARGPYACRVLSREVLSRRTGGRHDRTAEGTLAVRDRAGVSRSRGALGKGHGVLLGVVLGSRDRLAVDDVARPFCYRK</sequence>
<keyword evidence="2" id="KW-1185">Reference proteome</keyword>
<name>A0A1I2KX58_9ACTN</name>
<organism evidence="1 2">
    <name type="scientific">Blastococcus tunisiensis</name>
    <dbReference type="NCBI Taxonomy" id="1798228"/>
    <lineage>
        <taxon>Bacteria</taxon>
        <taxon>Bacillati</taxon>
        <taxon>Actinomycetota</taxon>
        <taxon>Actinomycetes</taxon>
        <taxon>Geodermatophilales</taxon>
        <taxon>Geodermatophilaceae</taxon>
        <taxon>Blastococcus</taxon>
    </lineage>
</organism>
<gene>
    <name evidence="1" type="ORF">SAMN05216574_12412</name>
</gene>
<dbReference type="AlphaFoldDB" id="A0A1I2KX58"/>
<evidence type="ECO:0000313" key="2">
    <source>
        <dbReference type="Proteomes" id="UP000198589"/>
    </source>
</evidence>
<evidence type="ECO:0000313" key="1">
    <source>
        <dbReference type="EMBL" id="SFF71662.1"/>
    </source>
</evidence>
<protein>
    <submittedName>
        <fullName evidence="1">Uncharacterized protein</fullName>
    </submittedName>
</protein>
<reference evidence="2" key="1">
    <citation type="submission" date="2016-10" db="EMBL/GenBank/DDBJ databases">
        <authorList>
            <person name="Varghese N."/>
            <person name="Submissions S."/>
        </authorList>
    </citation>
    <scope>NUCLEOTIDE SEQUENCE [LARGE SCALE GENOMIC DNA]</scope>
    <source>
        <strain evidence="2">DSM 46838</strain>
    </source>
</reference>
<accession>A0A1I2KX58</accession>